<gene>
    <name evidence="2" type="ORF">PNOK_0472900</name>
</gene>
<feature type="compositionally biased region" description="Polar residues" evidence="1">
    <location>
        <begin position="214"/>
        <end position="225"/>
    </location>
</feature>
<dbReference type="Proteomes" id="UP000217199">
    <property type="component" value="Unassembled WGS sequence"/>
</dbReference>
<feature type="region of interest" description="Disordered" evidence="1">
    <location>
        <begin position="357"/>
        <end position="395"/>
    </location>
</feature>
<organism evidence="2 3">
    <name type="scientific">Pyrrhoderma noxium</name>
    <dbReference type="NCBI Taxonomy" id="2282107"/>
    <lineage>
        <taxon>Eukaryota</taxon>
        <taxon>Fungi</taxon>
        <taxon>Dikarya</taxon>
        <taxon>Basidiomycota</taxon>
        <taxon>Agaricomycotina</taxon>
        <taxon>Agaricomycetes</taxon>
        <taxon>Hymenochaetales</taxon>
        <taxon>Hymenochaetaceae</taxon>
        <taxon>Pyrrhoderma</taxon>
    </lineage>
</organism>
<evidence type="ECO:0000313" key="2">
    <source>
        <dbReference type="EMBL" id="PAV19795.1"/>
    </source>
</evidence>
<feature type="compositionally biased region" description="Polar residues" evidence="1">
    <location>
        <begin position="358"/>
        <end position="376"/>
    </location>
</feature>
<keyword evidence="3" id="KW-1185">Reference proteome</keyword>
<reference evidence="2 3" key="1">
    <citation type="journal article" date="2017" name="Mol. Ecol.">
        <title>Comparative and population genomic landscape of Phellinus noxius: A hypervariable fungus causing root rot in trees.</title>
        <authorList>
            <person name="Chung C.L."/>
            <person name="Lee T.J."/>
            <person name="Akiba M."/>
            <person name="Lee H.H."/>
            <person name="Kuo T.H."/>
            <person name="Liu D."/>
            <person name="Ke H.M."/>
            <person name="Yokoi T."/>
            <person name="Roa M.B."/>
            <person name="Lu M.J."/>
            <person name="Chang Y.Y."/>
            <person name="Ann P.J."/>
            <person name="Tsai J.N."/>
            <person name="Chen C.Y."/>
            <person name="Tzean S.S."/>
            <person name="Ota Y."/>
            <person name="Hattori T."/>
            <person name="Sahashi N."/>
            <person name="Liou R.F."/>
            <person name="Kikuchi T."/>
            <person name="Tsai I.J."/>
        </authorList>
    </citation>
    <scope>NUCLEOTIDE SEQUENCE [LARGE SCALE GENOMIC DNA]</scope>
    <source>
        <strain evidence="2 3">FFPRI411160</strain>
    </source>
</reference>
<feature type="region of interest" description="Disordered" evidence="1">
    <location>
        <begin position="1"/>
        <end position="125"/>
    </location>
</feature>
<proteinExistence type="predicted"/>
<protein>
    <submittedName>
        <fullName evidence="2">Uncharacterized protein</fullName>
    </submittedName>
</protein>
<feature type="region of interest" description="Disordered" evidence="1">
    <location>
        <begin position="290"/>
        <end position="311"/>
    </location>
</feature>
<name>A0A286UJZ8_9AGAM</name>
<sequence>MAAVTSSPEIYPVVVPDVGKNKGPEDKITKKSLDSEDGDRNINDSPLKTFQSLDLPGPKPRTRAASGDENYSELSKTPRSAKRLSMSLGSKLTSAKKKEVSIPECDMSGHSSFSDTPVKSGSVRSTKTTEAERRSYFENHVDVLEVEPHRVRCRCCNQWLKLSNNQRYSLAPWNNHRKSCTSNTPSVRRSRANSKLNDSITGDEEGVKEDDTSSRAPSVSASERTSISAFNIRRSSEDRKNILEEDEFTGEVREDSVFCTKCSKWIRLETRSQYSLRPWFLHTERVHGRQYSYPGGKGSSSPSSRVQEAERKLQLVNDAQATEFTATMVTCRLCSTEVQLNETIPYQLDNWLAHKSSCPETSPLSSAPENDSSGLTPGNRGGSPCMGDVPPGRDLALMAGSEISKDATLDNSDVSLEGASHLPLSPRTRKKRSREEYEDGGEQGTESLNPSVRARTELYVPPVEKPPNAWAWLWQPWEIFKRGFAEGMGAKGSSLNGEVEG</sequence>
<dbReference type="OrthoDB" id="3262173at2759"/>
<dbReference type="InParanoid" id="A0A286UJZ8"/>
<feature type="compositionally biased region" description="Polar residues" evidence="1">
    <location>
        <begin position="43"/>
        <end position="52"/>
    </location>
</feature>
<accession>A0A286UJZ8</accession>
<dbReference type="AlphaFoldDB" id="A0A286UJZ8"/>
<comment type="caution">
    <text evidence="2">The sequence shown here is derived from an EMBL/GenBank/DDBJ whole genome shotgun (WGS) entry which is preliminary data.</text>
</comment>
<dbReference type="STRING" id="2282107.A0A286UJZ8"/>
<feature type="compositionally biased region" description="Polar residues" evidence="1">
    <location>
        <begin position="109"/>
        <end position="125"/>
    </location>
</feature>
<evidence type="ECO:0000313" key="3">
    <source>
        <dbReference type="Proteomes" id="UP000217199"/>
    </source>
</evidence>
<feature type="compositionally biased region" description="Polar residues" evidence="1">
    <location>
        <begin position="180"/>
        <end position="200"/>
    </location>
</feature>
<dbReference type="EMBL" id="NBII01000004">
    <property type="protein sequence ID" value="PAV19795.1"/>
    <property type="molecule type" value="Genomic_DNA"/>
</dbReference>
<feature type="compositionally biased region" description="Low complexity" evidence="1">
    <location>
        <begin position="291"/>
        <end position="304"/>
    </location>
</feature>
<feature type="region of interest" description="Disordered" evidence="1">
    <location>
        <begin position="173"/>
        <end position="225"/>
    </location>
</feature>
<evidence type="ECO:0000256" key="1">
    <source>
        <dbReference type="SAM" id="MobiDB-lite"/>
    </source>
</evidence>
<feature type="region of interest" description="Disordered" evidence="1">
    <location>
        <begin position="414"/>
        <end position="453"/>
    </location>
</feature>
<feature type="compositionally biased region" description="Basic and acidic residues" evidence="1">
    <location>
        <begin position="19"/>
        <end position="42"/>
    </location>
</feature>